<dbReference type="Proteomes" id="UP001519308">
    <property type="component" value="Unassembled WGS sequence"/>
</dbReference>
<dbReference type="InterPro" id="IPR018568">
    <property type="entry name" value="DUF2019"/>
</dbReference>
<gene>
    <name evidence="2" type="ORF">J2Z44_001689</name>
</gene>
<keyword evidence="3" id="KW-1185">Reference proteome</keyword>
<organism evidence="2 3">
    <name type="scientific">Clostridium punense</name>
    <dbReference type="NCBI Taxonomy" id="1054297"/>
    <lineage>
        <taxon>Bacteria</taxon>
        <taxon>Bacillati</taxon>
        <taxon>Bacillota</taxon>
        <taxon>Clostridia</taxon>
        <taxon>Eubacteriales</taxon>
        <taxon>Clostridiaceae</taxon>
        <taxon>Clostridium</taxon>
    </lineage>
</organism>
<dbReference type="EMBL" id="JAGGLL010000011">
    <property type="protein sequence ID" value="MBP2021893.1"/>
    <property type="molecule type" value="Genomic_DNA"/>
</dbReference>
<protein>
    <submittedName>
        <fullName evidence="2">Uncharacterized protein (UPF0371 family)</fullName>
    </submittedName>
</protein>
<dbReference type="SUPFAM" id="SSF48371">
    <property type="entry name" value="ARM repeat"/>
    <property type="match status" value="1"/>
</dbReference>
<dbReference type="InterPro" id="IPR016024">
    <property type="entry name" value="ARM-type_fold"/>
</dbReference>
<dbReference type="InterPro" id="IPR042236">
    <property type="entry name" value="PI3K_accessory_sf"/>
</dbReference>
<proteinExistence type="predicted"/>
<dbReference type="Pfam" id="PF09450">
    <property type="entry name" value="DUF2019"/>
    <property type="match status" value="1"/>
</dbReference>
<comment type="caution">
    <text evidence="2">The sequence shown here is derived from an EMBL/GenBank/DDBJ whole genome shotgun (WGS) entry which is preliminary data.</text>
</comment>
<evidence type="ECO:0000259" key="1">
    <source>
        <dbReference type="Pfam" id="PF09450"/>
    </source>
</evidence>
<feature type="domain" description="DUF2019" evidence="1">
    <location>
        <begin position="5"/>
        <end position="107"/>
    </location>
</feature>
<name>A0ABS4K277_9CLOT</name>
<sequence length="112" mass="12755">MDKNNELINEFINASISYGEYQKQGNSRGMDKQSKIISKVVEDIKKHGLNELRALSGYLEHKNIYVRLQVALSIIPIEPNKAKKALNELRNEKSLVAVEAEMILEQLEKGML</sequence>
<reference evidence="2 3" key="1">
    <citation type="submission" date="2021-03" db="EMBL/GenBank/DDBJ databases">
        <title>Genomic Encyclopedia of Type Strains, Phase IV (KMG-IV): sequencing the most valuable type-strain genomes for metagenomic binning, comparative biology and taxonomic classification.</title>
        <authorList>
            <person name="Goeker M."/>
        </authorList>
    </citation>
    <scope>NUCLEOTIDE SEQUENCE [LARGE SCALE GENOMIC DNA]</scope>
    <source>
        <strain evidence="2 3">DSM 28650</strain>
    </source>
</reference>
<evidence type="ECO:0000313" key="3">
    <source>
        <dbReference type="Proteomes" id="UP001519308"/>
    </source>
</evidence>
<accession>A0ABS4K277</accession>
<dbReference type="Gene3D" id="1.25.40.70">
    <property type="entry name" value="Phosphatidylinositol 3-kinase, accessory domain (PIK)"/>
    <property type="match status" value="1"/>
</dbReference>
<dbReference type="RefSeq" id="WP_021281725.1">
    <property type="nucleotide sequence ID" value="NZ_JAGGLL010000011.1"/>
</dbReference>
<evidence type="ECO:0000313" key="2">
    <source>
        <dbReference type="EMBL" id="MBP2021893.1"/>
    </source>
</evidence>